<dbReference type="InterPro" id="IPR005225">
    <property type="entry name" value="Small_GTP-bd"/>
</dbReference>
<dbReference type="SUPFAM" id="SSF52540">
    <property type="entry name" value="P-loop containing nucleoside triphosphate hydrolases"/>
    <property type="match status" value="1"/>
</dbReference>
<accession>A0A151ZII0</accession>
<dbReference type="CDD" id="cd01887">
    <property type="entry name" value="IF2_eIF5B"/>
    <property type="match status" value="1"/>
</dbReference>
<dbReference type="STRING" id="361077.A0A151ZII0"/>
<dbReference type="InterPro" id="IPR036925">
    <property type="entry name" value="TIF_IF2_dom3_sf"/>
</dbReference>
<comment type="caution">
    <text evidence="8">The sequence shown here is derived from an EMBL/GenBank/DDBJ whole genome shotgun (WGS) entry which is preliminary data.</text>
</comment>
<dbReference type="PROSITE" id="PS51722">
    <property type="entry name" value="G_TR_2"/>
    <property type="match status" value="1"/>
</dbReference>
<dbReference type="Gene3D" id="2.40.30.10">
    <property type="entry name" value="Translation factors"/>
    <property type="match status" value="2"/>
</dbReference>
<dbReference type="Pfam" id="PF22042">
    <property type="entry name" value="EF-G_D2"/>
    <property type="match status" value="1"/>
</dbReference>
<evidence type="ECO:0000256" key="5">
    <source>
        <dbReference type="ARBA" id="ARBA00023134"/>
    </source>
</evidence>
<feature type="compositionally biased region" description="Low complexity" evidence="6">
    <location>
        <begin position="189"/>
        <end position="199"/>
    </location>
</feature>
<dbReference type="FunCoup" id="A0A151ZII0">
    <property type="interactions" value="399"/>
</dbReference>
<feature type="domain" description="Tr-type G" evidence="7">
    <location>
        <begin position="399"/>
        <end position="570"/>
    </location>
</feature>
<dbReference type="SUPFAM" id="SSF50447">
    <property type="entry name" value="Translation proteins"/>
    <property type="match status" value="2"/>
</dbReference>
<feature type="compositionally biased region" description="Low complexity" evidence="6">
    <location>
        <begin position="55"/>
        <end position="82"/>
    </location>
</feature>
<dbReference type="NCBIfam" id="TIGR00231">
    <property type="entry name" value="small_GTP"/>
    <property type="match status" value="1"/>
</dbReference>
<dbReference type="Proteomes" id="UP000076078">
    <property type="component" value="Unassembled WGS sequence"/>
</dbReference>
<keyword evidence="5" id="KW-0342">GTP-binding</keyword>
<dbReference type="InterPro" id="IPR027417">
    <property type="entry name" value="P-loop_NTPase"/>
</dbReference>
<dbReference type="AlphaFoldDB" id="A0A151ZII0"/>
<evidence type="ECO:0000259" key="7">
    <source>
        <dbReference type="PROSITE" id="PS51722"/>
    </source>
</evidence>
<dbReference type="FunFam" id="2.40.30.10:FF:000008">
    <property type="entry name" value="Translation initiation factor IF-2"/>
    <property type="match status" value="1"/>
</dbReference>
<dbReference type="OrthoDB" id="361630at2759"/>
<dbReference type="GO" id="GO:0005737">
    <property type="term" value="C:cytoplasm"/>
    <property type="evidence" value="ECO:0007669"/>
    <property type="project" value="TreeGrafter"/>
</dbReference>
<dbReference type="Gene3D" id="3.40.50.10050">
    <property type="entry name" value="Translation initiation factor IF- 2, domain 3"/>
    <property type="match status" value="1"/>
</dbReference>
<keyword evidence="9" id="KW-1185">Reference proteome</keyword>
<dbReference type="Gene3D" id="3.40.50.300">
    <property type="entry name" value="P-loop containing nucleotide triphosphate hydrolases"/>
    <property type="match status" value="1"/>
</dbReference>
<keyword evidence="4" id="KW-0648">Protein biosynthesis</keyword>
<gene>
    <name evidence="8" type="ORF">DLAC_05037</name>
</gene>
<evidence type="ECO:0000313" key="9">
    <source>
        <dbReference type="Proteomes" id="UP000076078"/>
    </source>
</evidence>
<dbReference type="GO" id="GO:0003924">
    <property type="term" value="F:GTPase activity"/>
    <property type="evidence" value="ECO:0007669"/>
    <property type="project" value="InterPro"/>
</dbReference>
<feature type="region of interest" description="Disordered" evidence="6">
    <location>
        <begin position="31"/>
        <end position="145"/>
    </location>
</feature>
<feature type="compositionally biased region" description="Low complexity" evidence="6">
    <location>
        <begin position="101"/>
        <end position="123"/>
    </location>
</feature>
<dbReference type="InterPro" id="IPR009000">
    <property type="entry name" value="Transl_B-barrel_sf"/>
</dbReference>
<evidence type="ECO:0000256" key="4">
    <source>
        <dbReference type="ARBA" id="ARBA00022917"/>
    </source>
</evidence>
<reference evidence="8 9" key="1">
    <citation type="submission" date="2015-12" db="EMBL/GenBank/DDBJ databases">
        <title>Dictyostelia acquired genes for synthesis and detection of signals that induce cell-type specialization by lateral gene transfer from prokaryotes.</title>
        <authorList>
            <person name="Gloeckner G."/>
            <person name="Schaap P."/>
        </authorList>
    </citation>
    <scope>NUCLEOTIDE SEQUENCE [LARGE SCALE GENOMIC DNA]</scope>
    <source>
        <strain evidence="8 9">TK</strain>
    </source>
</reference>
<dbReference type="GO" id="GO:0005525">
    <property type="term" value="F:GTP binding"/>
    <property type="evidence" value="ECO:0007669"/>
    <property type="project" value="UniProtKB-KW"/>
</dbReference>
<feature type="region of interest" description="Disordered" evidence="6">
    <location>
        <begin position="173"/>
        <end position="200"/>
    </location>
</feature>
<dbReference type="SUPFAM" id="SSF52156">
    <property type="entry name" value="Initiation factor IF2/eIF5b, domain 3"/>
    <property type="match status" value="1"/>
</dbReference>
<dbReference type="FunFam" id="3.40.50.300:FF:000019">
    <property type="entry name" value="Translation initiation factor IF-2"/>
    <property type="match status" value="1"/>
</dbReference>
<feature type="compositionally biased region" description="Polar residues" evidence="6">
    <location>
        <begin position="173"/>
        <end position="188"/>
    </location>
</feature>
<keyword evidence="2 8" id="KW-0396">Initiation factor</keyword>
<keyword evidence="3" id="KW-0547">Nucleotide-binding</keyword>
<dbReference type="OMA" id="VKQMTPG"/>
<dbReference type="InParanoid" id="A0A151ZII0"/>
<feature type="compositionally biased region" description="Acidic residues" evidence="6">
    <location>
        <begin position="717"/>
        <end position="726"/>
    </location>
</feature>
<dbReference type="InterPro" id="IPR053905">
    <property type="entry name" value="EF-G-like_DII"/>
</dbReference>
<dbReference type="PANTHER" id="PTHR43381:SF5">
    <property type="entry name" value="TR-TYPE G DOMAIN-CONTAINING PROTEIN"/>
    <property type="match status" value="1"/>
</dbReference>
<dbReference type="Pfam" id="PF11987">
    <property type="entry name" value="IF-2"/>
    <property type="match status" value="1"/>
</dbReference>
<dbReference type="InterPro" id="IPR023115">
    <property type="entry name" value="TIF_IF2_dom3"/>
</dbReference>
<evidence type="ECO:0000256" key="2">
    <source>
        <dbReference type="ARBA" id="ARBA00022540"/>
    </source>
</evidence>
<evidence type="ECO:0000256" key="3">
    <source>
        <dbReference type="ARBA" id="ARBA00022741"/>
    </source>
</evidence>
<dbReference type="GO" id="GO:0003743">
    <property type="term" value="F:translation initiation factor activity"/>
    <property type="evidence" value="ECO:0007669"/>
    <property type="project" value="UniProtKB-KW"/>
</dbReference>
<dbReference type="PANTHER" id="PTHR43381">
    <property type="entry name" value="TRANSLATION INITIATION FACTOR IF-2-RELATED"/>
    <property type="match status" value="1"/>
</dbReference>
<evidence type="ECO:0000256" key="1">
    <source>
        <dbReference type="ARBA" id="ARBA00007733"/>
    </source>
</evidence>
<name>A0A151ZII0_TIELA</name>
<dbReference type="Pfam" id="PF00009">
    <property type="entry name" value="GTP_EFTU"/>
    <property type="match status" value="1"/>
</dbReference>
<protein>
    <submittedName>
        <fullName evidence="8">Mitochondrial initiation factor 2</fullName>
    </submittedName>
</protein>
<feature type="compositionally biased region" description="Low complexity" evidence="6">
    <location>
        <begin position="693"/>
        <end position="706"/>
    </location>
</feature>
<dbReference type="InterPro" id="IPR015760">
    <property type="entry name" value="TIF_IF2"/>
</dbReference>
<dbReference type="InterPro" id="IPR000795">
    <property type="entry name" value="T_Tr_GTP-bd_dom"/>
</dbReference>
<evidence type="ECO:0000313" key="8">
    <source>
        <dbReference type="EMBL" id="KYQ93654.1"/>
    </source>
</evidence>
<feature type="region of interest" description="Disordered" evidence="6">
    <location>
        <begin position="693"/>
        <end position="731"/>
    </location>
</feature>
<sequence>MLRINKADRLHINSQGFRYYTSTLWPTPEINKSGESSSSSGAPSFNKLDFENLENKNNNNNIPNNTSNKTSNSFATSNSTSNPAPKFNFNFNLNISKNKPKTTPNNNNNSNTNKSSSTTNSNPIDHTAKYKSPVGTSSQTIFQPFGDHNITNSSLNNSNTIPKNLSMFQNLMKSTSPNSFNFTDGSGNQQQQQQQQQQQSLNMAPKFNFMNSLNLNGGKSPNSATPNTNTAAALPNFKFDLNINPNNLGSGGTGSTLKFNNFNLKAKPVTPTPTPKQQLQLLQLKEEKKNKSDQIKSRQSSEFIEPTDTATFDIKKQIVLPQSPTIESMSQSLSMKQVDLVKWMIKMGMAPLSVKDKITDDMIELMSEEFKFEPLRYNVTEDLDLLGNKTNEATKNWARRSPVVTIVGHIDHGKTSLLDYLRNTTVVSGEAGRITQHIGAFEVKMASTGNSITFMDTPGHAAFSTMRERGVSTTDIALLIVAADDGVQEQTIEAIKAIEKAKVQMIVVINKIDKPGVDVNNIKQQLLNYNIAVEGHGGSVPCVQISAKTGQGITQLEETIILLSEVMDLRAPLTGQSAAVVIESTNKKNRGIYSTILIKKGTIKIGDWFMCGNTHGKIKEMRNHLGHNIRVANPGTPAEIFGFKGLVTPNPGEELYTFDNEQALMEVVESVNEKYVKAQTDIQIELQQQTKLNNVNSNNNTTTTQNRQKDEFITPEQTEESSEEGEQQQAPKKVINIFAKGDFGGNTEALIKTLKSELPYDPEIAINILQSGNGEVTEKDLSDSILMNTPIVYFGPKLPAKIVDHANRATIPIVQGDVIYHVIDGVARYLETQLQPIDAYDIIGVAKVQQVFPINKTNQLKIMIAGCKVTEGKIKRGAILKIKRNDEILDVDSPVDIIKHFKENVKEIAKGQECGVATEQQLDFQVNDTLLAVSIRKEQRKLGSPPKPKYYNKY</sequence>
<comment type="similarity">
    <text evidence="1">Belongs to the TRAFAC class translation factor GTPase superfamily. Classic translation factor GTPase family. IF-2 subfamily.</text>
</comment>
<evidence type="ECO:0000256" key="6">
    <source>
        <dbReference type="SAM" id="MobiDB-lite"/>
    </source>
</evidence>
<organism evidence="8 9">
    <name type="scientific">Tieghemostelium lacteum</name>
    <name type="common">Slime mold</name>
    <name type="synonym">Dictyostelium lacteum</name>
    <dbReference type="NCBI Taxonomy" id="361077"/>
    <lineage>
        <taxon>Eukaryota</taxon>
        <taxon>Amoebozoa</taxon>
        <taxon>Evosea</taxon>
        <taxon>Eumycetozoa</taxon>
        <taxon>Dictyostelia</taxon>
        <taxon>Dictyosteliales</taxon>
        <taxon>Raperosteliaceae</taxon>
        <taxon>Tieghemostelium</taxon>
    </lineage>
</organism>
<dbReference type="EMBL" id="LODT01000025">
    <property type="protein sequence ID" value="KYQ93654.1"/>
    <property type="molecule type" value="Genomic_DNA"/>
</dbReference>
<proteinExistence type="inferred from homology"/>
<dbReference type="CDD" id="cd03692">
    <property type="entry name" value="mtIF2_IVc"/>
    <property type="match status" value="1"/>
</dbReference>